<dbReference type="InterPro" id="IPR027417">
    <property type="entry name" value="P-loop_NTPase"/>
</dbReference>
<dbReference type="PANTHER" id="PTHR11070:SF2">
    <property type="entry name" value="ATP-DEPENDENT DNA HELICASE SRS2"/>
    <property type="match status" value="1"/>
</dbReference>
<dbReference type="Proteomes" id="UP001221546">
    <property type="component" value="Chromosome"/>
</dbReference>
<evidence type="ECO:0000256" key="6">
    <source>
        <dbReference type="PROSITE-ProRule" id="PRU00560"/>
    </source>
</evidence>
<organism evidence="9 10">
    <name type="scientific">Bradyrhizobium brasilense</name>
    <dbReference type="NCBI Taxonomy" id="1419277"/>
    <lineage>
        <taxon>Bacteria</taxon>
        <taxon>Pseudomonadati</taxon>
        <taxon>Pseudomonadota</taxon>
        <taxon>Alphaproteobacteria</taxon>
        <taxon>Hyphomicrobiales</taxon>
        <taxon>Nitrobacteraceae</taxon>
        <taxon>Bradyrhizobium</taxon>
    </lineage>
</organism>
<keyword evidence="10" id="KW-1185">Reference proteome</keyword>
<evidence type="ECO:0000256" key="4">
    <source>
        <dbReference type="ARBA" id="ARBA00022840"/>
    </source>
</evidence>
<keyword evidence="1 6" id="KW-0547">Nucleotide-binding</keyword>
<evidence type="ECO:0000259" key="8">
    <source>
        <dbReference type="PROSITE" id="PS51198"/>
    </source>
</evidence>
<accession>A0ABY8JCC7</accession>
<protein>
    <recommendedName>
        <fullName evidence="5">DNA 3'-5' helicase II</fullName>
    </recommendedName>
</protein>
<dbReference type="Pfam" id="PF00580">
    <property type="entry name" value="UvrD-helicase"/>
    <property type="match status" value="1"/>
</dbReference>
<dbReference type="Gene3D" id="3.40.50.300">
    <property type="entry name" value="P-loop containing nucleotide triphosphate hydrolases"/>
    <property type="match status" value="2"/>
</dbReference>
<evidence type="ECO:0000256" key="5">
    <source>
        <dbReference type="ARBA" id="ARBA00034923"/>
    </source>
</evidence>
<evidence type="ECO:0000313" key="9">
    <source>
        <dbReference type="EMBL" id="WFU62374.1"/>
    </source>
</evidence>
<name>A0ABY8JCC7_9BRAD</name>
<feature type="domain" description="UvrD-like helicase ATP-binding" evidence="8">
    <location>
        <begin position="11"/>
        <end position="283"/>
    </location>
</feature>
<proteinExistence type="predicted"/>
<dbReference type="SUPFAM" id="SSF52540">
    <property type="entry name" value="P-loop containing nucleoside triphosphate hydrolases"/>
    <property type="match status" value="1"/>
</dbReference>
<evidence type="ECO:0000313" key="10">
    <source>
        <dbReference type="Proteomes" id="UP001221546"/>
    </source>
</evidence>
<evidence type="ECO:0000256" key="1">
    <source>
        <dbReference type="ARBA" id="ARBA00022741"/>
    </source>
</evidence>
<evidence type="ECO:0000256" key="2">
    <source>
        <dbReference type="ARBA" id="ARBA00022801"/>
    </source>
</evidence>
<keyword evidence="3 6" id="KW-0347">Helicase</keyword>
<evidence type="ECO:0000256" key="3">
    <source>
        <dbReference type="ARBA" id="ARBA00022806"/>
    </source>
</evidence>
<feature type="binding site" evidence="6">
    <location>
        <begin position="32"/>
        <end position="39"/>
    </location>
    <ligand>
        <name>ATP</name>
        <dbReference type="ChEBI" id="CHEBI:30616"/>
    </ligand>
</feature>
<sequence>MSVVDDKFDSEADEAILACLNIEKPRSFFLYAGAGSGKTRSLVEAIRTVCKEQGRRLSLSGQKIGVITYTNAACDEIKQRLEFDPRVEVSTIHAFAWSLIAGYDGDIRGWLSTRLLEDIAELEEAQAKGRANSKAASDRARSIESKRRRRANLSGISRFVYSPTGDNRTRDSLSHAEVIAMTADFLSAKPGLRRLLVTRFPILLIDESQDTSRRLMDALLDVEAGYREAFCLGLFGDTMQRIYADGKERLAEAIPEAWAKPRKRMNHRCPTRVVTLINKIRRDEDGEEQQPRSDADEGVVRLFVISQSIADKSAAEGAVAARMAEITGDPSWAEGAEAIKTLALEHLMSARRFGFEQFFEPLYAVERIRTSFLQGTGAGIGLFTREIVPLVVALRAGDRFAVAAVVRRTSPLLERKALEAAGEKQAEILGKVKVACDGLLTLVNADEKPTARTVLRYVAETNLFTIPEVLVPFSAADAVVSEGDVDASAGDTADREEEVDAKSELGGWRLALEAPFDQIEKYDRYVRGVSQFDTHQGVKGLEFPRVMVVVSDEEARGFMFAYDKLFGAKAKSKTDLENEAAGKETAIDRTRRLFYVTCSRAEQSLAVVYYAADPTLARDAMIRQDWFGADEIELIA</sequence>
<dbReference type="InterPro" id="IPR014016">
    <property type="entry name" value="UvrD-like_ATP-bd"/>
</dbReference>
<dbReference type="PROSITE" id="PS51198">
    <property type="entry name" value="UVRD_HELICASE_ATP_BIND"/>
    <property type="match status" value="1"/>
</dbReference>
<dbReference type="EMBL" id="CP121646">
    <property type="protein sequence ID" value="WFU62374.1"/>
    <property type="molecule type" value="Genomic_DNA"/>
</dbReference>
<gene>
    <name evidence="9" type="ORF">QA636_33500</name>
</gene>
<evidence type="ECO:0000256" key="7">
    <source>
        <dbReference type="SAM" id="MobiDB-lite"/>
    </source>
</evidence>
<dbReference type="PANTHER" id="PTHR11070">
    <property type="entry name" value="UVRD / RECB / PCRA DNA HELICASE FAMILY MEMBER"/>
    <property type="match status" value="1"/>
</dbReference>
<feature type="compositionally biased region" description="Basic and acidic residues" evidence="7">
    <location>
        <begin position="136"/>
        <end position="145"/>
    </location>
</feature>
<reference evidence="9 10" key="1">
    <citation type="submission" date="2023-04" db="EMBL/GenBank/DDBJ databases">
        <title>Australian commercial rhizobial inoculants.</title>
        <authorList>
            <person name="Kohlmeier M.G."/>
            <person name="O'Hara G.W."/>
            <person name="Colombi E."/>
            <person name="Ramsay J.P."/>
            <person name="Terpolilli J."/>
        </authorList>
    </citation>
    <scope>NUCLEOTIDE SEQUENCE [LARGE SCALE GENOMIC DNA]</scope>
    <source>
        <strain evidence="9 10">CB627</strain>
    </source>
</reference>
<keyword evidence="4 6" id="KW-0067">ATP-binding</keyword>
<keyword evidence="2 6" id="KW-0378">Hydrolase</keyword>
<feature type="region of interest" description="Disordered" evidence="7">
    <location>
        <begin position="130"/>
        <end position="149"/>
    </location>
</feature>
<dbReference type="RefSeq" id="WP_310885085.1">
    <property type="nucleotide sequence ID" value="NZ_CP121646.1"/>
</dbReference>
<dbReference type="InterPro" id="IPR000212">
    <property type="entry name" value="DNA_helicase_UvrD/REP"/>
</dbReference>